<keyword evidence="6" id="KW-1185">Reference proteome</keyword>
<dbReference type="InterPro" id="IPR052379">
    <property type="entry name" value="Type_VII_TA_RNase"/>
</dbReference>
<evidence type="ECO:0000256" key="4">
    <source>
        <dbReference type="ARBA" id="ARBA00024207"/>
    </source>
</evidence>
<evidence type="ECO:0000256" key="3">
    <source>
        <dbReference type="ARBA" id="ARBA00022801"/>
    </source>
</evidence>
<accession>A0ABS3FQJ4</accession>
<evidence type="ECO:0000313" key="5">
    <source>
        <dbReference type="EMBL" id="MBO0349387.1"/>
    </source>
</evidence>
<dbReference type="Proteomes" id="UP000664844">
    <property type="component" value="Unassembled WGS sequence"/>
</dbReference>
<protein>
    <submittedName>
        <fullName evidence="5">DUF86 domain-containing protein</fullName>
    </submittedName>
</protein>
<reference evidence="5 6" key="1">
    <citation type="submission" date="2021-03" db="EMBL/GenBank/DDBJ databases">
        <title>Metabolic Capacity of the Antarctic Cyanobacterium Phormidium pseudopriestleyi that Sustains Oxygenic Photosynthesis in the Presence of Hydrogen Sulfide.</title>
        <authorList>
            <person name="Lumian J.E."/>
            <person name="Jungblut A.D."/>
            <person name="Dillon M.L."/>
            <person name="Hawes I."/>
            <person name="Doran P.T."/>
            <person name="Mackey T.J."/>
            <person name="Dick G.J."/>
            <person name="Grettenberger C.L."/>
            <person name="Sumner D.Y."/>
        </authorList>
    </citation>
    <scope>NUCLEOTIDE SEQUENCE [LARGE SCALE GENOMIC DNA]</scope>
    <source>
        <strain evidence="5 6">FRX01</strain>
    </source>
</reference>
<evidence type="ECO:0000313" key="6">
    <source>
        <dbReference type="Proteomes" id="UP000664844"/>
    </source>
</evidence>
<comment type="similarity">
    <text evidence="4">Belongs to the HepT RNase toxin family.</text>
</comment>
<dbReference type="InterPro" id="IPR008201">
    <property type="entry name" value="HepT-like"/>
</dbReference>
<proteinExistence type="inferred from homology"/>
<dbReference type="EMBL" id="JAFLQW010000269">
    <property type="protein sequence ID" value="MBO0349387.1"/>
    <property type="molecule type" value="Genomic_DNA"/>
</dbReference>
<dbReference type="InterPro" id="IPR037038">
    <property type="entry name" value="HepT-like_sf"/>
</dbReference>
<dbReference type="PANTHER" id="PTHR33397">
    <property type="entry name" value="UPF0331 PROTEIN YUTE"/>
    <property type="match status" value="1"/>
</dbReference>
<evidence type="ECO:0000256" key="2">
    <source>
        <dbReference type="ARBA" id="ARBA00022722"/>
    </source>
</evidence>
<sequence length="144" mass="16720">MDPLLVGRRLELIAKYLETLREFQSVTRYDFLNTFRDQVAVERLLELMIQSALDINKHILVSRYQVHPKTNESCFLEAGRNGIISTELAQKISRSAKMRNILAHKYEDIDPEVVYTAISKALQQYPLYIRQVSDYLNSLEVDNG</sequence>
<keyword evidence="3" id="KW-0378">Hydrolase</keyword>
<gene>
    <name evidence="5" type="ORF">J0895_09765</name>
</gene>
<organism evidence="5 6">
    <name type="scientific">Phormidium pseudopriestleyi FRX01</name>
    <dbReference type="NCBI Taxonomy" id="1759528"/>
    <lineage>
        <taxon>Bacteria</taxon>
        <taxon>Bacillati</taxon>
        <taxon>Cyanobacteriota</taxon>
        <taxon>Cyanophyceae</taxon>
        <taxon>Oscillatoriophycideae</taxon>
        <taxon>Oscillatoriales</taxon>
        <taxon>Oscillatoriaceae</taxon>
        <taxon>Phormidium</taxon>
    </lineage>
</organism>
<dbReference type="Gene3D" id="1.20.120.580">
    <property type="entry name" value="bsu32300-like"/>
    <property type="match status" value="1"/>
</dbReference>
<dbReference type="Pfam" id="PF01934">
    <property type="entry name" value="HepT-like"/>
    <property type="match status" value="1"/>
</dbReference>
<keyword evidence="1" id="KW-1277">Toxin-antitoxin system</keyword>
<dbReference type="PANTHER" id="PTHR33397:SF3">
    <property type="entry name" value="MRNA NUCLEASE HEPT"/>
    <property type="match status" value="1"/>
</dbReference>
<dbReference type="RefSeq" id="WP_207087912.1">
    <property type="nucleotide sequence ID" value="NZ_JAFLQW010000269.1"/>
</dbReference>
<name>A0ABS3FQJ4_9CYAN</name>
<evidence type="ECO:0000256" key="1">
    <source>
        <dbReference type="ARBA" id="ARBA00022649"/>
    </source>
</evidence>
<comment type="caution">
    <text evidence="5">The sequence shown here is derived from an EMBL/GenBank/DDBJ whole genome shotgun (WGS) entry which is preliminary data.</text>
</comment>
<dbReference type="NCBIfam" id="NF047751">
    <property type="entry name" value="HepT_toxin"/>
    <property type="match status" value="1"/>
</dbReference>
<keyword evidence="2" id="KW-0540">Nuclease</keyword>